<accession>A0A1I7TTP7</accession>
<name>A0A1I7TTP7_9PELO</name>
<sequence>MNAKSTDNHLVWMAIRLLLRGGFPRLSGGTIGEKAVWFRDAIVLGKRCLPTYSTTFFFAYSNDLDPNVVLDALLPYRYPVNSIYTFFANVRFDMQTPENIQYHTKYDDMHLSVLERLPNRTLGFPSASSSSDILHVLEDFLSRPIAPVCGSRFLIFMKRLVNNNYVDQLVEDLQRMHVSMDVIISNTPSGGLDYQTIYELVSKTNGLCVFESDDYFPSTSFLMDQLREPYTVYSVNVPVSGTGSISLPQFISPRTGSYCSFRLAMTVQDHGPLDSYRTAKLSWQGENKESGKLDDSSSSLYNSNGTLLTTSDLFFSLSPYNMTLDYDYSNNQTQILQIRIFTYVLEKFCIVKLINIIFQTN</sequence>
<proteinExistence type="predicted"/>
<reference evidence="3" key="1">
    <citation type="submission" date="2016-11" db="UniProtKB">
        <authorList>
            <consortium name="WormBaseParasite"/>
        </authorList>
    </citation>
    <scope>IDENTIFICATION</scope>
</reference>
<evidence type="ECO:0000259" key="1">
    <source>
        <dbReference type="Pfam" id="PF23673"/>
    </source>
</evidence>
<dbReference type="InterPro" id="IPR055578">
    <property type="entry name" value="DUF7154"/>
</dbReference>
<dbReference type="GO" id="GO:0045087">
    <property type="term" value="P:innate immune response"/>
    <property type="evidence" value="ECO:0007669"/>
    <property type="project" value="TreeGrafter"/>
</dbReference>
<dbReference type="Proteomes" id="UP000095282">
    <property type="component" value="Unplaced"/>
</dbReference>
<organism evidence="2 3">
    <name type="scientific">Caenorhabditis tropicalis</name>
    <dbReference type="NCBI Taxonomy" id="1561998"/>
    <lineage>
        <taxon>Eukaryota</taxon>
        <taxon>Metazoa</taxon>
        <taxon>Ecdysozoa</taxon>
        <taxon>Nematoda</taxon>
        <taxon>Chromadorea</taxon>
        <taxon>Rhabditida</taxon>
        <taxon>Rhabditina</taxon>
        <taxon>Rhabditomorpha</taxon>
        <taxon>Rhabditoidea</taxon>
        <taxon>Rhabditidae</taxon>
        <taxon>Peloderinae</taxon>
        <taxon>Caenorhabditis</taxon>
    </lineage>
</organism>
<dbReference type="PANTHER" id="PTHR23062:SF3">
    <property type="entry name" value="ANF_RECEPTOR DOMAIN-CONTAINING PROTEIN-RELATED"/>
    <property type="match status" value="1"/>
</dbReference>
<dbReference type="eggNOG" id="KOG4297">
    <property type="taxonomic scope" value="Eukaryota"/>
</dbReference>
<evidence type="ECO:0000313" key="3">
    <source>
        <dbReference type="WBParaSite" id="Csp11.Scaffold629.g11682.t1"/>
    </source>
</evidence>
<dbReference type="PANTHER" id="PTHR23062">
    <property type="entry name" value="HYPOTHETICAL PROTEIN C.ELEGANS"/>
    <property type="match status" value="1"/>
</dbReference>
<evidence type="ECO:0000313" key="2">
    <source>
        <dbReference type="Proteomes" id="UP000095282"/>
    </source>
</evidence>
<dbReference type="Pfam" id="PF23673">
    <property type="entry name" value="DUF7154"/>
    <property type="match status" value="1"/>
</dbReference>
<keyword evidence="2" id="KW-1185">Reference proteome</keyword>
<protein>
    <submittedName>
        <fullName evidence="3">CUB domain-containing protein</fullName>
    </submittedName>
</protein>
<dbReference type="WBParaSite" id="Csp11.Scaffold629.g11682.t1">
    <property type="protein sequence ID" value="Csp11.Scaffold629.g11682.t1"/>
    <property type="gene ID" value="Csp11.Scaffold629.g11682"/>
</dbReference>
<feature type="domain" description="DUF7154" evidence="1">
    <location>
        <begin position="236"/>
        <end position="342"/>
    </location>
</feature>
<dbReference type="STRING" id="1561998.A0A1I7TTP7"/>
<dbReference type="AlphaFoldDB" id="A0A1I7TTP7"/>